<evidence type="ECO:0000313" key="3">
    <source>
        <dbReference type="EMBL" id="KAF2970506.1"/>
    </source>
</evidence>
<feature type="chain" id="PRO_5028995392" description="CBM1 domain-containing protein" evidence="2">
    <location>
        <begin position="19"/>
        <end position="360"/>
    </location>
</feature>
<accession>A0A7C8IRJ7</accession>
<feature type="signal peptide" evidence="2">
    <location>
        <begin position="1"/>
        <end position="18"/>
    </location>
</feature>
<dbReference type="PROSITE" id="PS51257">
    <property type="entry name" value="PROKAR_LIPOPROTEIN"/>
    <property type="match status" value="1"/>
</dbReference>
<keyword evidence="4" id="KW-1185">Reference proteome</keyword>
<name>A0A7C8IRJ7_9PEZI</name>
<feature type="compositionally biased region" description="Low complexity" evidence="1">
    <location>
        <begin position="108"/>
        <end position="198"/>
    </location>
</feature>
<dbReference type="Proteomes" id="UP000481858">
    <property type="component" value="Unassembled WGS sequence"/>
</dbReference>
<dbReference type="PANTHER" id="PTHR36182">
    <property type="entry name" value="PROTEIN, PUTATIVE (AFU_ORTHOLOGUE AFUA_6G10930)-RELATED"/>
    <property type="match status" value="1"/>
</dbReference>
<reference evidence="3 4" key="1">
    <citation type="submission" date="2019-12" db="EMBL/GenBank/DDBJ databases">
        <title>Draft genome sequence of the ascomycete Xylaria multiplex DSM 110363.</title>
        <authorList>
            <person name="Buettner E."/>
            <person name="Kellner H."/>
        </authorList>
    </citation>
    <scope>NUCLEOTIDE SEQUENCE [LARGE SCALE GENOMIC DNA]</scope>
    <source>
        <strain evidence="3 4">DSM 110363</strain>
    </source>
</reference>
<evidence type="ECO:0000313" key="4">
    <source>
        <dbReference type="Proteomes" id="UP000481858"/>
    </source>
</evidence>
<evidence type="ECO:0000256" key="2">
    <source>
        <dbReference type="SAM" id="SignalP"/>
    </source>
</evidence>
<feature type="region of interest" description="Disordered" evidence="1">
    <location>
        <begin position="57"/>
        <end position="199"/>
    </location>
</feature>
<evidence type="ECO:0000256" key="1">
    <source>
        <dbReference type="SAM" id="MobiDB-lite"/>
    </source>
</evidence>
<feature type="compositionally biased region" description="Low complexity" evidence="1">
    <location>
        <begin position="57"/>
        <end position="100"/>
    </location>
</feature>
<keyword evidence="2" id="KW-0732">Signal</keyword>
<proteinExistence type="predicted"/>
<dbReference type="AlphaFoldDB" id="A0A7C8IRJ7"/>
<comment type="caution">
    <text evidence="3">The sequence shown here is derived from an EMBL/GenBank/DDBJ whole genome shotgun (WGS) entry which is preliminary data.</text>
</comment>
<organism evidence="3 4">
    <name type="scientific">Xylaria multiplex</name>
    <dbReference type="NCBI Taxonomy" id="323545"/>
    <lineage>
        <taxon>Eukaryota</taxon>
        <taxon>Fungi</taxon>
        <taxon>Dikarya</taxon>
        <taxon>Ascomycota</taxon>
        <taxon>Pezizomycotina</taxon>
        <taxon>Sordariomycetes</taxon>
        <taxon>Xylariomycetidae</taxon>
        <taxon>Xylariales</taxon>
        <taxon>Xylariaceae</taxon>
        <taxon>Xylaria</taxon>
    </lineage>
</organism>
<evidence type="ECO:0008006" key="5">
    <source>
        <dbReference type="Google" id="ProtNLM"/>
    </source>
</evidence>
<dbReference type="EMBL" id="WUBL01000022">
    <property type="protein sequence ID" value="KAF2970506.1"/>
    <property type="molecule type" value="Genomic_DNA"/>
</dbReference>
<protein>
    <recommendedName>
        <fullName evidence="5">CBM1 domain-containing protein</fullName>
    </recommendedName>
</protein>
<dbReference type="PANTHER" id="PTHR36182:SF1">
    <property type="entry name" value="PROTEIN, PUTATIVE (AFU_ORTHOLOGUE AFUA_6G10930)-RELATED"/>
    <property type="match status" value="1"/>
</dbReference>
<sequence length="360" mass="37005">MRYAYLASGLLWVTSACAESAGRRHERRDDSCGFFATADAPVSCTLTTSILSTATAVDSTTTAADPTTTAADPTTTAADSTTTAADSTTTAADQTTVAADCPDTDGETTSSANVPTTTTSSAIPTTTTTSSAVPTTTTTSDVPTTTTTSSAVPTTTASSEATTTATTLSAALTTTTSATTSTATPGSSSGSGSATSGACSPDGQYNCIDGKTYQRCAAGTWSVAMPVAPGPALADLYEQYPINCNLHNWPSASVDSVKEAYSWFYTLWSEMEADAQQCRRIACFGESAVWMCADSLGYKNVNSVTIADKMNELLDGNNGCLDKGNKSLVQGQIFTGDGWSVLVRGGENCSVDAPEQPIFY</sequence>
<dbReference type="OrthoDB" id="3552888at2759"/>
<gene>
    <name evidence="3" type="ORF">GQX73_g3045</name>
</gene>
<dbReference type="InParanoid" id="A0A7C8IRJ7"/>